<dbReference type="PANTHER" id="PTHR47074:SF48">
    <property type="entry name" value="POLYNUCLEOTIDYL TRANSFERASE, RIBONUCLEASE H-LIKE SUPERFAMILY PROTEIN"/>
    <property type="match status" value="1"/>
</dbReference>
<dbReference type="InterPro" id="IPR044730">
    <property type="entry name" value="RNase_H-like_dom_plant"/>
</dbReference>
<evidence type="ECO:0000313" key="2">
    <source>
        <dbReference type="EMBL" id="KAK9988663.1"/>
    </source>
</evidence>
<dbReference type="InterPro" id="IPR052929">
    <property type="entry name" value="RNase_H-like_EbsB-rel"/>
</dbReference>
<dbReference type="CDD" id="cd06222">
    <property type="entry name" value="RNase_H_like"/>
    <property type="match status" value="1"/>
</dbReference>
<dbReference type="Pfam" id="PF13456">
    <property type="entry name" value="RVT_3"/>
    <property type="match status" value="1"/>
</dbReference>
<sequence>MVAMPILRSGCCWKVGNGEDIWVKKDKWIPNYPSNKVLHQVVEEEEEWRVSVHIDPDLHCWRRELIMASSQRDDAAAICKIPLSRRQCLVERLPKLELELFVTQAWIIWYQRNTMVHGVNMRELGWLNRRAAEYLDEHKKAQENLMITSTTASRLVWQAPPPAEYKLNFDATVFPKLQCSGFGAIIRNANEEVRAGMSAKGPYEDSSEEAEVMACRKAIEFSLEAGFARLIIEGDRLNVNNNLSDFAEKSPFLAIYMMI</sequence>
<evidence type="ECO:0000313" key="3">
    <source>
        <dbReference type="Proteomes" id="UP001459277"/>
    </source>
</evidence>
<dbReference type="Gene3D" id="3.30.420.10">
    <property type="entry name" value="Ribonuclease H-like superfamily/Ribonuclease H"/>
    <property type="match status" value="1"/>
</dbReference>
<dbReference type="InterPro" id="IPR002156">
    <property type="entry name" value="RNaseH_domain"/>
</dbReference>
<dbReference type="GO" id="GO:0004523">
    <property type="term" value="F:RNA-DNA hybrid ribonuclease activity"/>
    <property type="evidence" value="ECO:0007669"/>
    <property type="project" value="InterPro"/>
</dbReference>
<evidence type="ECO:0000259" key="1">
    <source>
        <dbReference type="Pfam" id="PF13456"/>
    </source>
</evidence>
<dbReference type="Proteomes" id="UP001459277">
    <property type="component" value="Unassembled WGS sequence"/>
</dbReference>
<dbReference type="PANTHER" id="PTHR47074">
    <property type="entry name" value="BNAC02G40300D PROTEIN"/>
    <property type="match status" value="1"/>
</dbReference>
<dbReference type="AlphaFoldDB" id="A0AAW2BT49"/>
<proteinExistence type="predicted"/>
<protein>
    <recommendedName>
        <fullName evidence="1">RNase H type-1 domain-containing protein</fullName>
    </recommendedName>
</protein>
<organism evidence="2 3">
    <name type="scientific">Lithocarpus litseifolius</name>
    <dbReference type="NCBI Taxonomy" id="425828"/>
    <lineage>
        <taxon>Eukaryota</taxon>
        <taxon>Viridiplantae</taxon>
        <taxon>Streptophyta</taxon>
        <taxon>Embryophyta</taxon>
        <taxon>Tracheophyta</taxon>
        <taxon>Spermatophyta</taxon>
        <taxon>Magnoliopsida</taxon>
        <taxon>eudicotyledons</taxon>
        <taxon>Gunneridae</taxon>
        <taxon>Pentapetalae</taxon>
        <taxon>rosids</taxon>
        <taxon>fabids</taxon>
        <taxon>Fagales</taxon>
        <taxon>Fagaceae</taxon>
        <taxon>Lithocarpus</taxon>
    </lineage>
</organism>
<dbReference type="InterPro" id="IPR036397">
    <property type="entry name" value="RNaseH_sf"/>
</dbReference>
<keyword evidence="3" id="KW-1185">Reference proteome</keyword>
<reference evidence="2 3" key="1">
    <citation type="submission" date="2024-01" db="EMBL/GenBank/DDBJ databases">
        <title>A telomere-to-telomere, gap-free genome of sweet tea (Lithocarpus litseifolius).</title>
        <authorList>
            <person name="Zhou J."/>
        </authorList>
    </citation>
    <scope>NUCLEOTIDE SEQUENCE [LARGE SCALE GENOMIC DNA]</scope>
    <source>
        <strain evidence="2">Zhou-2022a</strain>
        <tissue evidence="2">Leaf</tissue>
    </source>
</reference>
<comment type="caution">
    <text evidence="2">The sequence shown here is derived from an EMBL/GenBank/DDBJ whole genome shotgun (WGS) entry which is preliminary data.</text>
</comment>
<accession>A0AAW2BT49</accession>
<dbReference type="EMBL" id="JAZDWU010000010">
    <property type="protein sequence ID" value="KAK9988663.1"/>
    <property type="molecule type" value="Genomic_DNA"/>
</dbReference>
<gene>
    <name evidence="2" type="ORF">SO802_028902</name>
</gene>
<feature type="domain" description="RNase H type-1" evidence="1">
    <location>
        <begin position="168"/>
        <end position="247"/>
    </location>
</feature>
<dbReference type="GO" id="GO:0003676">
    <property type="term" value="F:nucleic acid binding"/>
    <property type="evidence" value="ECO:0007669"/>
    <property type="project" value="InterPro"/>
</dbReference>
<name>A0AAW2BT49_9ROSI</name>